<dbReference type="AlphaFoldDB" id="A0A5B7IX73"/>
<dbReference type="Proteomes" id="UP000324222">
    <property type="component" value="Unassembled WGS sequence"/>
</dbReference>
<evidence type="ECO:0000313" key="2">
    <source>
        <dbReference type="Proteomes" id="UP000324222"/>
    </source>
</evidence>
<accession>A0A5B7IX73</accession>
<gene>
    <name evidence="1" type="ORF">E2C01_081675</name>
</gene>
<protein>
    <submittedName>
        <fullName evidence="1">Uncharacterized protein</fullName>
    </submittedName>
</protein>
<comment type="caution">
    <text evidence="1">The sequence shown here is derived from an EMBL/GenBank/DDBJ whole genome shotgun (WGS) entry which is preliminary data.</text>
</comment>
<dbReference type="EMBL" id="VSRR010072651">
    <property type="protein sequence ID" value="MPC86839.1"/>
    <property type="molecule type" value="Genomic_DNA"/>
</dbReference>
<keyword evidence="2" id="KW-1185">Reference proteome</keyword>
<name>A0A5B7IX73_PORTR</name>
<evidence type="ECO:0000313" key="1">
    <source>
        <dbReference type="EMBL" id="MPC86839.1"/>
    </source>
</evidence>
<organism evidence="1 2">
    <name type="scientific">Portunus trituberculatus</name>
    <name type="common">Swimming crab</name>
    <name type="synonym">Neptunus trituberculatus</name>
    <dbReference type="NCBI Taxonomy" id="210409"/>
    <lineage>
        <taxon>Eukaryota</taxon>
        <taxon>Metazoa</taxon>
        <taxon>Ecdysozoa</taxon>
        <taxon>Arthropoda</taxon>
        <taxon>Crustacea</taxon>
        <taxon>Multicrustacea</taxon>
        <taxon>Malacostraca</taxon>
        <taxon>Eumalacostraca</taxon>
        <taxon>Eucarida</taxon>
        <taxon>Decapoda</taxon>
        <taxon>Pleocyemata</taxon>
        <taxon>Brachyura</taxon>
        <taxon>Eubrachyura</taxon>
        <taxon>Portunoidea</taxon>
        <taxon>Portunidae</taxon>
        <taxon>Portuninae</taxon>
        <taxon>Portunus</taxon>
    </lineage>
</organism>
<sequence length="66" mass="7168">MSAAGATFLRIFESYQVTQSCHAILCALAVMVVGARGDTRMEEVCQCWGVLGGGECRRCQLRLKAD</sequence>
<reference evidence="1 2" key="1">
    <citation type="submission" date="2019-05" db="EMBL/GenBank/DDBJ databases">
        <title>Another draft genome of Portunus trituberculatus and its Hox gene families provides insights of decapod evolution.</title>
        <authorList>
            <person name="Jeong J.-H."/>
            <person name="Song I."/>
            <person name="Kim S."/>
            <person name="Choi T."/>
            <person name="Kim D."/>
            <person name="Ryu S."/>
            <person name="Kim W."/>
        </authorList>
    </citation>
    <scope>NUCLEOTIDE SEQUENCE [LARGE SCALE GENOMIC DNA]</scope>
    <source>
        <tissue evidence="1">Muscle</tissue>
    </source>
</reference>
<proteinExistence type="predicted"/>